<dbReference type="RefSeq" id="WP_011139684.1">
    <property type="nucleotide sequence ID" value="NC_005090.1"/>
</dbReference>
<dbReference type="SUPFAM" id="SSF56317">
    <property type="entry name" value="Carbon-nitrogen hydrolase"/>
    <property type="match status" value="1"/>
</dbReference>
<dbReference type="PANTHER" id="PTHR43674:SF2">
    <property type="entry name" value="BETA-UREIDOPROPIONASE"/>
    <property type="match status" value="1"/>
</dbReference>
<dbReference type="Pfam" id="PF00795">
    <property type="entry name" value="CN_hydrolase"/>
    <property type="match status" value="1"/>
</dbReference>
<keyword evidence="1" id="KW-0378">Hydrolase</keyword>
<reference evidence="3 4" key="1">
    <citation type="journal article" date="2003" name="Proc. Natl. Acad. Sci. U.S.A.">
        <title>Complete genome sequence and analysis of Wolinella succinogenes.</title>
        <authorList>
            <person name="Baar C."/>
            <person name="Eppinger M."/>
            <person name="Raddatz G."/>
            <person name="Simon JM."/>
            <person name="Lanz C."/>
            <person name="Klimmek O."/>
            <person name="Nandakumar R."/>
            <person name="Gross R."/>
            <person name="Rosinus A."/>
            <person name="Keller H."/>
            <person name="Jagtap P."/>
            <person name="Linke B."/>
            <person name="Meyer F."/>
            <person name="Lederer H."/>
            <person name="Schuster S.C."/>
        </authorList>
    </citation>
    <scope>NUCLEOTIDE SEQUENCE [LARGE SCALE GENOMIC DNA]</scope>
    <source>
        <strain evidence="4">ATCC 29543 / DSM 1740 / CCUG 13145 / JCM 31913 / LMG 7466 / NCTC 11488 / FDC 602W</strain>
    </source>
</reference>
<dbReference type="InterPro" id="IPR036526">
    <property type="entry name" value="C-N_Hydrolase_sf"/>
</dbReference>
<dbReference type="EMBL" id="BX571662">
    <property type="protein sequence ID" value="CAE10901.1"/>
    <property type="molecule type" value="Genomic_DNA"/>
</dbReference>
<dbReference type="Gene3D" id="3.60.110.10">
    <property type="entry name" value="Carbon-nitrogen hydrolase"/>
    <property type="match status" value="1"/>
</dbReference>
<dbReference type="STRING" id="273121.WS1891"/>
<dbReference type="InterPro" id="IPR050345">
    <property type="entry name" value="Aliph_Amidase/BUP"/>
</dbReference>
<gene>
    <name evidence="3" type="ordered locus">WS1891</name>
</gene>
<dbReference type="Proteomes" id="UP000000422">
    <property type="component" value="Chromosome"/>
</dbReference>
<evidence type="ECO:0000259" key="2">
    <source>
        <dbReference type="PROSITE" id="PS50263"/>
    </source>
</evidence>
<keyword evidence="4" id="KW-1185">Reference proteome</keyword>
<sequence length="257" mass="29940">MKVAALQLGSMALGDAKLDYYWRICASKGVKILLLGEYVLNLFFKEIENLPSNMVAEQSERHLESIREFSKIYSTILIAPLVIFKKGKLYKSLVIASKGEVQFYHQQRLIPFDHWNEARFFANSLPKSPKNPPVFEIDGIKIAPLFGYEAHFDEFWLKFKRLDVDLALIPSASTFDSLNRWREMLKTRAFLNSCYILRANRVGEYQMESSTWKFYGDTLWVKPNGEIEDSLGEKEELLLGELDQGYLEEIRRSWAFR</sequence>
<accession>Q7MQY7</accession>
<feature type="domain" description="CN hydrolase" evidence="2">
    <location>
        <begin position="1"/>
        <end position="244"/>
    </location>
</feature>
<dbReference type="PROSITE" id="PS50263">
    <property type="entry name" value="CN_HYDROLASE"/>
    <property type="match status" value="1"/>
</dbReference>
<dbReference type="HOGENOM" id="CLU_066196_0_0_7"/>
<dbReference type="CDD" id="cd07197">
    <property type="entry name" value="nitrilase"/>
    <property type="match status" value="1"/>
</dbReference>
<dbReference type="InterPro" id="IPR003010">
    <property type="entry name" value="C-N_Hydrolase"/>
</dbReference>
<dbReference type="KEGG" id="wsu:WS1891"/>
<name>Q7MQY7_WOLSU</name>
<evidence type="ECO:0000256" key="1">
    <source>
        <dbReference type="ARBA" id="ARBA00022801"/>
    </source>
</evidence>
<dbReference type="PANTHER" id="PTHR43674">
    <property type="entry name" value="NITRILASE C965.09-RELATED"/>
    <property type="match status" value="1"/>
</dbReference>
<evidence type="ECO:0000313" key="4">
    <source>
        <dbReference type="Proteomes" id="UP000000422"/>
    </source>
</evidence>
<dbReference type="AlphaFoldDB" id="Q7MQY7"/>
<protein>
    <recommendedName>
        <fullName evidence="2">CN hydrolase domain-containing protein</fullName>
    </recommendedName>
</protein>
<proteinExistence type="predicted"/>
<evidence type="ECO:0000313" key="3">
    <source>
        <dbReference type="EMBL" id="CAE10901.1"/>
    </source>
</evidence>
<organism evidence="4">
    <name type="scientific">Wolinella succinogenes (strain ATCC 29543 / DSM 1740 / CCUG 13145 / JCM 31913 / LMG 7466 / NCTC 11488 / FDC 602W)</name>
    <name type="common">Vibrio succinogenes</name>
    <dbReference type="NCBI Taxonomy" id="273121"/>
    <lineage>
        <taxon>Bacteria</taxon>
        <taxon>Pseudomonadati</taxon>
        <taxon>Campylobacterota</taxon>
        <taxon>Epsilonproteobacteria</taxon>
        <taxon>Campylobacterales</taxon>
        <taxon>Helicobacteraceae</taxon>
        <taxon>Wolinella</taxon>
    </lineage>
</organism>
<dbReference type="GO" id="GO:0050126">
    <property type="term" value="F:N-carbamoylputrescine amidase activity"/>
    <property type="evidence" value="ECO:0007669"/>
    <property type="project" value="TreeGrafter"/>
</dbReference>
<dbReference type="eggNOG" id="COG0388">
    <property type="taxonomic scope" value="Bacteria"/>
</dbReference>
<dbReference type="GO" id="GO:0033388">
    <property type="term" value="P:putrescine biosynthetic process from arginine"/>
    <property type="evidence" value="ECO:0007669"/>
    <property type="project" value="TreeGrafter"/>
</dbReference>